<keyword evidence="2" id="KW-0812">Transmembrane</keyword>
<sequence>MSADRINELHQEIEDLQRHAGRLEEETKSSINELALLGLLISLGTIGITGGASLILAIGLAWYMFDYRKKYKKNKETLNLVYKEIRMIKEEIAELS</sequence>
<feature type="coiled-coil region" evidence="1">
    <location>
        <begin position="6"/>
        <end position="33"/>
    </location>
</feature>
<organism evidence="3 4">
    <name type="scientific">Pseudodesulfovibrio portus</name>
    <dbReference type="NCBI Taxonomy" id="231439"/>
    <lineage>
        <taxon>Bacteria</taxon>
        <taxon>Pseudomonadati</taxon>
        <taxon>Thermodesulfobacteriota</taxon>
        <taxon>Desulfovibrionia</taxon>
        <taxon>Desulfovibrionales</taxon>
        <taxon>Desulfovibrionaceae</taxon>
    </lineage>
</organism>
<reference evidence="3" key="1">
    <citation type="submission" date="2022-08" db="EMBL/GenBank/DDBJ databases">
        <title>Genome Sequence of the sulphate-reducing bacterium, Pseudodesulfovibrio portus JCM14722.</title>
        <authorList>
            <person name="Kondo R."/>
            <person name="Kataoka T."/>
        </authorList>
    </citation>
    <scope>NUCLEOTIDE SEQUENCE</scope>
    <source>
        <strain evidence="3">JCM 14722</strain>
    </source>
</reference>
<keyword evidence="2" id="KW-1133">Transmembrane helix</keyword>
<dbReference type="RefSeq" id="WP_264983093.1">
    <property type="nucleotide sequence ID" value="NZ_AP026708.1"/>
</dbReference>
<evidence type="ECO:0000256" key="1">
    <source>
        <dbReference type="SAM" id="Coils"/>
    </source>
</evidence>
<dbReference type="Proteomes" id="UP001061361">
    <property type="component" value="Chromosome"/>
</dbReference>
<feature type="transmembrane region" description="Helical" evidence="2">
    <location>
        <begin position="34"/>
        <end position="65"/>
    </location>
</feature>
<evidence type="ECO:0000256" key="2">
    <source>
        <dbReference type="SAM" id="Phobius"/>
    </source>
</evidence>
<accession>A0ABM8ANR9</accession>
<keyword evidence="2" id="KW-0472">Membrane</keyword>
<name>A0ABM8ANR9_9BACT</name>
<protein>
    <submittedName>
        <fullName evidence="3">Uncharacterized protein</fullName>
    </submittedName>
</protein>
<dbReference type="EMBL" id="AP026708">
    <property type="protein sequence ID" value="BDQ33036.1"/>
    <property type="molecule type" value="Genomic_DNA"/>
</dbReference>
<gene>
    <name evidence="3" type="ORF">JCM14722_05780</name>
</gene>
<keyword evidence="4" id="KW-1185">Reference proteome</keyword>
<evidence type="ECO:0000313" key="4">
    <source>
        <dbReference type="Proteomes" id="UP001061361"/>
    </source>
</evidence>
<evidence type="ECO:0000313" key="3">
    <source>
        <dbReference type="EMBL" id="BDQ33036.1"/>
    </source>
</evidence>
<keyword evidence="1" id="KW-0175">Coiled coil</keyword>
<proteinExistence type="predicted"/>